<evidence type="ECO:0000313" key="3">
    <source>
        <dbReference type="Proteomes" id="UP000195440"/>
    </source>
</evidence>
<evidence type="ECO:0000259" key="1">
    <source>
        <dbReference type="SMART" id="SM00953"/>
    </source>
</evidence>
<reference evidence="2 3" key="1">
    <citation type="journal article" date="2017" name="Syst. Appl. Microbiol.">
        <title>Pseudomonas caspiana sp. nov., a citrus pathogen in the Pseudomonas syringae phylogenetic group.</title>
        <authorList>
            <person name="Busquets A."/>
            <person name="Gomila M."/>
            <person name="Beiki F."/>
            <person name="Mulet M."/>
            <person name="Rahimian H."/>
            <person name="Garcia-Valdes E."/>
            <person name="Lalucat J."/>
        </authorList>
    </citation>
    <scope>NUCLEOTIDE SEQUENCE [LARGE SCALE GENOMIC DNA]</scope>
    <source>
        <strain evidence="2 3">FBF102</strain>
    </source>
</reference>
<sequence length="250" mass="28725">MRNEPTSLSDIKIPKEFWDFYKKLGEELKYSNRFNVSKDLQERIKKYIQYHLKRKTFKLKSGNLFYRARINAIDKNAPYERENMGAPPRGQANSGRINPEGISYLYLAKSIDTAIAEVRPWVGAKISVAKFILKKDIDIVSLQHTKHSNVKDYEIDDIVRDLLNSTPINQFYFASPAHNADRLAYLPSQYLAELFKSEGMDGLEYGSVLHRNGENLALFDVSIAECLDVELHSISEVHYSSSLVADERKN</sequence>
<gene>
    <name evidence="2" type="ORF">AUC60_25695</name>
</gene>
<dbReference type="OrthoDB" id="648213at2"/>
<dbReference type="InterPro" id="IPR014914">
    <property type="entry name" value="RES_dom"/>
</dbReference>
<dbReference type="EMBL" id="LOHF01000037">
    <property type="protein sequence ID" value="OUM70951.1"/>
    <property type="molecule type" value="Genomic_DNA"/>
</dbReference>
<feature type="domain" description="RES" evidence="1">
    <location>
        <begin position="80"/>
        <end position="230"/>
    </location>
</feature>
<proteinExistence type="predicted"/>
<dbReference type="AlphaFoldDB" id="A0A1Y3NXN0"/>
<accession>A0A1Y3NXN0</accession>
<dbReference type="SMART" id="SM00953">
    <property type="entry name" value="RES"/>
    <property type="match status" value="1"/>
</dbReference>
<dbReference type="Proteomes" id="UP000195440">
    <property type="component" value="Unassembled WGS sequence"/>
</dbReference>
<organism evidence="2 3">
    <name type="scientific">Pseudomonas caspiana</name>
    <dbReference type="NCBI Taxonomy" id="1451454"/>
    <lineage>
        <taxon>Bacteria</taxon>
        <taxon>Pseudomonadati</taxon>
        <taxon>Pseudomonadota</taxon>
        <taxon>Gammaproteobacteria</taxon>
        <taxon>Pseudomonadales</taxon>
        <taxon>Pseudomonadaceae</taxon>
        <taxon>Pseudomonas</taxon>
    </lineage>
</organism>
<evidence type="ECO:0000313" key="2">
    <source>
        <dbReference type="EMBL" id="OUM70951.1"/>
    </source>
</evidence>
<keyword evidence="3" id="KW-1185">Reference proteome</keyword>
<name>A0A1Y3NXN0_9PSED</name>
<protein>
    <recommendedName>
        <fullName evidence="1">RES domain-containing protein</fullName>
    </recommendedName>
</protein>
<dbReference type="Pfam" id="PF08808">
    <property type="entry name" value="RES"/>
    <property type="match status" value="1"/>
</dbReference>
<comment type="caution">
    <text evidence="2">The sequence shown here is derived from an EMBL/GenBank/DDBJ whole genome shotgun (WGS) entry which is preliminary data.</text>
</comment>
<dbReference type="RefSeq" id="WP_087274270.1">
    <property type="nucleotide sequence ID" value="NZ_JBJGBV010000008.1"/>
</dbReference>